<keyword evidence="3 6" id="KW-0812">Transmembrane</keyword>
<dbReference type="InterPro" id="IPR032816">
    <property type="entry name" value="VTT_dom"/>
</dbReference>
<dbReference type="STRING" id="294935.ATN88_06755"/>
<evidence type="ECO:0000259" key="7">
    <source>
        <dbReference type="Pfam" id="PF09335"/>
    </source>
</evidence>
<evidence type="ECO:0000256" key="5">
    <source>
        <dbReference type="ARBA" id="ARBA00023136"/>
    </source>
</evidence>
<gene>
    <name evidence="9" type="ORF">ATN88_06755</name>
</gene>
<dbReference type="Proteomes" id="UP000070529">
    <property type="component" value="Unassembled WGS sequence"/>
</dbReference>
<evidence type="ECO:0000256" key="3">
    <source>
        <dbReference type="ARBA" id="ARBA00022692"/>
    </source>
</evidence>
<evidence type="ECO:0000256" key="4">
    <source>
        <dbReference type="ARBA" id="ARBA00022989"/>
    </source>
</evidence>
<dbReference type="InterPro" id="IPR051311">
    <property type="entry name" value="DedA_domain"/>
</dbReference>
<dbReference type="PANTHER" id="PTHR42709:SF6">
    <property type="entry name" value="UNDECAPRENYL PHOSPHATE TRANSPORTER A"/>
    <property type="match status" value="1"/>
</dbReference>
<feature type="transmembrane region" description="Helical" evidence="6">
    <location>
        <begin position="96"/>
        <end position="116"/>
    </location>
</feature>
<comment type="subcellular location">
    <subcellularLocation>
        <location evidence="1">Cell membrane</location>
        <topology evidence="1">Multi-pass membrane protein</topology>
    </subcellularLocation>
</comment>
<dbReference type="AlphaFoldDB" id="A0A135ID03"/>
<keyword evidence="2" id="KW-1003">Cell membrane</keyword>
<dbReference type="InterPro" id="IPR025902">
    <property type="entry name" value="LssY-like-C_dom"/>
</dbReference>
<name>A0A135ID03_9GAMM</name>
<evidence type="ECO:0000313" key="9">
    <source>
        <dbReference type="EMBL" id="KXF83356.1"/>
    </source>
</evidence>
<reference evidence="9 10" key="1">
    <citation type="submission" date="2015-11" db="EMBL/GenBank/DDBJ databases">
        <title>Genomic Taxonomy of the Vibrionaceae.</title>
        <authorList>
            <person name="Gomez-Gil B."/>
            <person name="Enciso-Ibarra J."/>
        </authorList>
    </citation>
    <scope>NUCLEOTIDE SEQUENCE [LARGE SCALE GENOMIC DNA]</scope>
    <source>
        <strain evidence="9 10">CAIM 912</strain>
    </source>
</reference>
<evidence type="ECO:0000313" key="10">
    <source>
        <dbReference type="Proteomes" id="UP000070529"/>
    </source>
</evidence>
<dbReference type="GO" id="GO:0005886">
    <property type="term" value="C:plasma membrane"/>
    <property type="evidence" value="ECO:0007669"/>
    <property type="project" value="UniProtKB-SubCell"/>
</dbReference>
<organism evidence="9 10">
    <name type="scientific">Enterovibrio coralii</name>
    <dbReference type="NCBI Taxonomy" id="294935"/>
    <lineage>
        <taxon>Bacteria</taxon>
        <taxon>Pseudomonadati</taxon>
        <taxon>Pseudomonadota</taxon>
        <taxon>Gammaproteobacteria</taxon>
        <taxon>Vibrionales</taxon>
        <taxon>Vibrionaceae</taxon>
        <taxon>Enterovibrio</taxon>
    </lineage>
</organism>
<dbReference type="PANTHER" id="PTHR42709">
    <property type="entry name" value="ALKALINE PHOSPHATASE LIKE PROTEIN"/>
    <property type="match status" value="1"/>
</dbReference>
<evidence type="ECO:0000256" key="6">
    <source>
        <dbReference type="SAM" id="Phobius"/>
    </source>
</evidence>
<dbReference type="Pfam" id="PF09335">
    <property type="entry name" value="VTT_dom"/>
    <property type="match status" value="1"/>
</dbReference>
<protein>
    <submittedName>
        <fullName evidence="9">Uncharacterized protein</fullName>
    </submittedName>
</protein>
<dbReference type="Pfam" id="PF14067">
    <property type="entry name" value="LssY_C"/>
    <property type="match status" value="1"/>
</dbReference>
<dbReference type="OrthoDB" id="948134at2"/>
<dbReference type="EMBL" id="LNTY01000006">
    <property type="protein sequence ID" value="KXF83356.1"/>
    <property type="molecule type" value="Genomic_DNA"/>
</dbReference>
<accession>A0A135ID03</accession>
<proteinExistence type="predicted"/>
<feature type="transmembrane region" description="Helical" evidence="6">
    <location>
        <begin position="128"/>
        <end position="149"/>
    </location>
</feature>
<sequence>MFGSLGLFLGGFFDALIGPNFFVPAEPFLLAAGYQLHEGIVSAAVMVLLGGFLGDQCSYLIGRKYGKPAQQKIMKWRPKTRRVFARCRLLMAKKGTFAMVFARLLGPVAWVVPFLAGMQKVSWTKFSLFSSIGLMLGAGQFIFWGYLLAAGVEQFPILDTFLTIVNEHKYSLMAMGGTLVFGWLGYRYGWKKWVPKTAAFFLAAMLAVNYSHFFWYSDNFQDTQSNLPVEHAALNYKVYPGKSPVFDAQGINVLYVGESPKAMMERLGWVENKTFSRSDIDPSVYIDLLKAQTPPVSDLFWNERPQDLAFQLPGDLLKRSHIRWWKAGVDEATNQPTWVGAVSYDDGLKLTMYSGILTVLHSIDPNIDAERDKLAAQLNTEIPSMATNYFQAMTPLVVDEAHDYYSDGRVLVVNESELLLANNAS</sequence>
<feature type="transmembrane region" description="Helical" evidence="6">
    <location>
        <begin position="198"/>
        <end position="216"/>
    </location>
</feature>
<comment type="caution">
    <text evidence="9">The sequence shown here is derived from an EMBL/GenBank/DDBJ whole genome shotgun (WGS) entry which is preliminary data.</text>
</comment>
<feature type="transmembrane region" description="Helical" evidence="6">
    <location>
        <begin position="41"/>
        <end position="62"/>
    </location>
</feature>
<evidence type="ECO:0000256" key="2">
    <source>
        <dbReference type="ARBA" id="ARBA00022475"/>
    </source>
</evidence>
<keyword evidence="5 6" id="KW-0472">Membrane</keyword>
<feature type="transmembrane region" description="Helical" evidence="6">
    <location>
        <begin position="170"/>
        <end position="186"/>
    </location>
</feature>
<dbReference type="RefSeq" id="WP_067411604.1">
    <property type="nucleotide sequence ID" value="NZ_LNTY01000006.1"/>
</dbReference>
<feature type="domain" description="LssY-like C-terminal" evidence="8">
    <location>
        <begin position="245"/>
        <end position="409"/>
    </location>
</feature>
<keyword evidence="10" id="KW-1185">Reference proteome</keyword>
<feature type="domain" description="VTT" evidence="7">
    <location>
        <begin position="23"/>
        <end position="146"/>
    </location>
</feature>
<keyword evidence="4 6" id="KW-1133">Transmembrane helix</keyword>
<evidence type="ECO:0000259" key="8">
    <source>
        <dbReference type="Pfam" id="PF14067"/>
    </source>
</evidence>
<evidence type="ECO:0000256" key="1">
    <source>
        <dbReference type="ARBA" id="ARBA00004651"/>
    </source>
</evidence>